<evidence type="ECO:0000256" key="6">
    <source>
        <dbReference type="ARBA" id="ARBA00029677"/>
    </source>
</evidence>
<dbReference type="AlphaFoldDB" id="A0A8T0GAH6"/>
<evidence type="ECO:0000256" key="5">
    <source>
        <dbReference type="ARBA" id="ARBA00022801"/>
    </source>
</evidence>
<dbReference type="GO" id="GO:0005829">
    <property type="term" value="C:cytosol"/>
    <property type="evidence" value="ECO:0007669"/>
    <property type="project" value="TreeGrafter"/>
</dbReference>
<sequence>MDASHSWTSQELETGVVEIGKDSRASEEVAGVLSDFVYSSCYCEENVYMLCKKLSELGLAAPDASDLFVVFISNPKRQIPIWRQKSSKDVGGLCIWDYHVICIQRDLRREKAVTVWDLDTTLPCPTTFKDYWNGAFQPWVSLKPEFSRLYRVIAAPVFLRTFASDRRHMKNKDGSWMARPPPYDCLVAEDGAVHNLEEFITMSDEYVISDPEEAESLLMHQKFGIILDKECFKQFFK</sequence>
<reference evidence="10" key="1">
    <citation type="submission" date="2020-06" db="EMBL/GenBank/DDBJ databases">
        <title>WGS assembly of Ceratodon purpureus strain R40.</title>
        <authorList>
            <person name="Carey S.B."/>
            <person name="Jenkins J."/>
            <person name="Shu S."/>
            <person name="Lovell J.T."/>
            <person name="Sreedasyam A."/>
            <person name="Maumus F."/>
            <person name="Tiley G.P."/>
            <person name="Fernandez-Pozo N."/>
            <person name="Barry K."/>
            <person name="Chen C."/>
            <person name="Wang M."/>
            <person name="Lipzen A."/>
            <person name="Daum C."/>
            <person name="Saski C.A."/>
            <person name="Payton A.C."/>
            <person name="Mcbreen J.C."/>
            <person name="Conrad R.E."/>
            <person name="Kollar L.M."/>
            <person name="Olsson S."/>
            <person name="Huttunen S."/>
            <person name="Landis J.B."/>
            <person name="Wickett N.J."/>
            <person name="Johnson M.G."/>
            <person name="Rensing S.A."/>
            <person name="Grimwood J."/>
            <person name="Schmutz J."/>
            <person name="Mcdaniel S.F."/>
        </authorList>
    </citation>
    <scope>NUCLEOTIDE SEQUENCE</scope>
    <source>
        <strain evidence="10">R40</strain>
    </source>
</reference>
<organism evidence="10 11">
    <name type="scientific">Ceratodon purpureus</name>
    <name type="common">Fire moss</name>
    <name type="synonym">Dicranum purpureum</name>
    <dbReference type="NCBI Taxonomy" id="3225"/>
    <lineage>
        <taxon>Eukaryota</taxon>
        <taxon>Viridiplantae</taxon>
        <taxon>Streptophyta</taxon>
        <taxon>Embryophyta</taxon>
        <taxon>Bryophyta</taxon>
        <taxon>Bryophytina</taxon>
        <taxon>Bryopsida</taxon>
        <taxon>Dicranidae</taxon>
        <taxon>Pseudoditrichales</taxon>
        <taxon>Ditrichaceae</taxon>
        <taxon>Ceratodon</taxon>
    </lineage>
</organism>
<evidence type="ECO:0000256" key="2">
    <source>
        <dbReference type="ARBA" id="ARBA00011245"/>
    </source>
</evidence>
<keyword evidence="11" id="KW-1185">Reference proteome</keyword>
<protein>
    <recommendedName>
        <fullName evidence="4 8">Protein N-terminal glutamine amidohydrolase</fullName>
        <ecNumber evidence="3 8">3.5.1.122</ecNumber>
    </recommendedName>
    <alternativeName>
        <fullName evidence="6 8">Protein NH2-terminal glutamine deamidase</fullName>
    </alternativeName>
</protein>
<dbReference type="EMBL" id="CM026433">
    <property type="protein sequence ID" value="KAG0554828.1"/>
    <property type="molecule type" value="Genomic_DNA"/>
</dbReference>
<accession>A0A8T0GAH6</accession>
<evidence type="ECO:0000313" key="11">
    <source>
        <dbReference type="Proteomes" id="UP000822688"/>
    </source>
</evidence>
<keyword evidence="5 8" id="KW-0378">Hydrolase</keyword>
<dbReference type="OrthoDB" id="191192at2759"/>
<dbReference type="FunFam" id="3.10.620.10:FF:000001">
    <property type="entry name" value="Blast:Protein N-terminal glutamine amidohydrolase"/>
    <property type="match status" value="1"/>
</dbReference>
<dbReference type="Proteomes" id="UP000822688">
    <property type="component" value="Chromosome 12"/>
</dbReference>
<dbReference type="InterPro" id="IPR023128">
    <property type="entry name" value="Prot_N_Gln_amidohydro_ab_roll"/>
</dbReference>
<evidence type="ECO:0000259" key="9">
    <source>
        <dbReference type="Pfam" id="PF09764"/>
    </source>
</evidence>
<dbReference type="GO" id="GO:0008418">
    <property type="term" value="F:protein-N-terminal asparagine amidohydrolase activity"/>
    <property type="evidence" value="ECO:0007669"/>
    <property type="project" value="UniProtKB-UniRule"/>
</dbReference>
<proteinExistence type="inferred from homology"/>
<comment type="catalytic activity">
    <reaction evidence="7 8">
        <text>N-terminal L-glutaminyl-[protein] + H2O = N-terminal L-glutamyl-[protein] + NH4(+)</text>
        <dbReference type="Rhea" id="RHEA:50680"/>
        <dbReference type="Rhea" id="RHEA-COMP:12668"/>
        <dbReference type="Rhea" id="RHEA-COMP:12777"/>
        <dbReference type="ChEBI" id="CHEBI:15377"/>
        <dbReference type="ChEBI" id="CHEBI:28938"/>
        <dbReference type="ChEBI" id="CHEBI:64721"/>
        <dbReference type="ChEBI" id="CHEBI:64722"/>
        <dbReference type="EC" id="3.5.1.122"/>
    </reaction>
</comment>
<evidence type="ECO:0000256" key="4">
    <source>
        <dbReference type="ARBA" id="ARBA00021247"/>
    </source>
</evidence>
<dbReference type="Gene3D" id="3.10.620.10">
    <property type="entry name" value="Protein N-terminal glutamine amidohydrolase, alpha beta roll"/>
    <property type="match status" value="1"/>
</dbReference>
<feature type="domain" description="Protein N-terminal glutamine amidohydrolase alpha beta roll" evidence="9">
    <location>
        <begin position="38"/>
        <end position="236"/>
    </location>
</feature>
<dbReference type="InterPro" id="IPR037132">
    <property type="entry name" value="N_Gln_amidohydro_ab_roll_sf"/>
</dbReference>
<comment type="similarity">
    <text evidence="1 8">Belongs to the NTAQ1 family.</text>
</comment>
<dbReference type="PANTHER" id="PTHR13035">
    <property type="entry name" value="PROTEIN N-TERMINAL GLUTAMINE AMIDOHYDROLASE"/>
    <property type="match status" value="1"/>
</dbReference>
<evidence type="ECO:0000256" key="8">
    <source>
        <dbReference type="RuleBase" id="RU367082"/>
    </source>
</evidence>
<name>A0A8T0GAH6_CERPU</name>
<comment type="function">
    <text evidence="8">Mediates the side-chain deamidation of N-terminal glutamine residues to glutamate, an important step in N-end rule pathway of protein degradation. Conversion of the resulting N-terminal glutamine to glutamate renders the protein susceptible to arginylation, polyubiquitination and degradation as specified by the N-end rule. Does not act on substrates with internal or C-terminal glutamine and does not act on non-glutamine residues in any position.</text>
</comment>
<dbReference type="EC" id="3.5.1.122" evidence="3 8"/>
<evidence type="ECO:0000256" key="7">
    <source>
        <dbReference type="ARBA" id="ARBA00048768"/>
    </source>
</evidence>
<dbReference type="GO" id="GO:0005634">
    <property type="term" value="C:nucleus"/>
    <property type="evidence" value="ECO:0007669"/>
    <property type="project" value="TreeGrafter"/>
</dbReference>
<evidence type="ECO:0000313" key="10">
    <source>
        <dbReference type="EMBL" id="KAG0554828.1"/>
    </source>
</evidence>
<gene>
    <name evidence="10" type="ORF">KC19_12G122600</name>
</gene>
<dbReference type="PANTHER" id="PTHR13035:SF0">
    <property type="entry name" value="PROTEIN N-TERMINAL GLUTAMINE AMIDOHYDROLASE"/>
    <property type="match status" value="1"/>
</dbReference>
<evidence type="ECO:0000256" key="1">
    <source>
        <dbReference type="ARBA" id="ARBA00008985"/>
    </source>
</evidence>
<dbReference type="InterPro" id="IPR039733">
    <property type="entry name" value="NTAQ1"/>
</dbReference>
<dbReference type="GO" id="GO:0070773">
    <property type="term" value="F:protein-N-terminal glutamine amidohydrolase activity"/>
    <property type="evidence" value="ECO:0007669"/>
    <property type="project" value="UniProtKB-UniRule"/>
</dbReference>
<comment type="subunit">
    <text evidence="2 8">Monomer.</text>
</comment>
<evidence type="ECO:0000256" key="3">
    <source>
        <dbReference type="ARBA" id="ARBA00012718"/>
    </source>
</evidence>
<comment type="caution">
    <text evidence="10">The sequence shown here is derived from an EMBL/GenBank/DDBJ whole genome shotgun (WGS) entry which is preliminary data.</text>
</comment>
<dbReference type="Pfam" id="PF09764">
    <property type="entry name" value="Nt_Gln_amidase"/>
    <property type="match status" value="1"/>
</dbReference>